<evidence type="ECO:0000313" key="3">
    <source>
        <dbReference type="Proteomes" id="UP000230002"/>
    </source>
</evidence>
<organism evidence="2 3">
    <name type="scientific">Ganoderma sinense ZZ0214-1</name>
    <dbReference type="NCBI Taxonomy" id="1077348"/>
    <lineage>
        <taxon>Eukaryota</taxon>
        <taxon>Fungi</taxon>
        <taxon>Dikarya</taxon>
        <taxon>Basidiomycota</taxon>
        <taxon>Agaricomycotina</taxon>
        <taxon>Agaricomycetes</taxon>
        <taxon>Polyporales</taxon>
        <taxon>Polyporaceae</taxon>
        <taxon>Ganoderma</taxon>
    </lineage>
</organism>
<feature type="compositionally biased region" description="Polar residues" evidence="1">
    <location>
        <begin position="1"/>
        <end position="16"/>
    </location>
</feature>
<feature type="region of interest" description="Disordered" evidence="1">
    <location>
        <begin position="1"/>
        <end position="57"/>
    </location>
</feature>
<dbReference type="EMBL" id="AYKW01000023">
    <property type="protein sequence ID" value="PIL28949.1"/>
    <property type="molecule type" value="Genomic_DNA"/>
</dbReference>
<name>A0A2G8S585_9APHY</name>
<evidence type="ECO:0000313" key="2">
    <source>
        <dbReference type="EMBL" id="PIL28949.1"/>
    </source>
</evidence>
<feature type="compositionally biased region" description="Basic residues" evidence="1">
    <location>
        <begin position="30"/>
        <end position="39"/>
    </location>
</feature>
<dbReference type="Proteomes" id="UP000230002">
    <property type="component" value="Unassembled WGS sequence"/>
</dbReference>
<evidence type="ECO:0000256" key="1">
    <source>
        <dbReference type="SAM" id="MobiDB-lite"/>
    </source>
</evidence>
<feature type="region of interest" description="Disordered" evidence="1">
    <location>
        <begin position="96"/>
        <end position="197"/>
    </location>
</feature>
<feature type="compositionally biased region" description="Basic residues" evidence="1">
    <location>
        <begin position="173"/>
        <end position="182"/>
    </location>
</feature>
<keyword evidence="3" id="KW-1185">Reference proteome</keyword>
<sequence>MKAVNKTSSCISTFKGNASMPWKPEGQRNTQRKQQRRSYFRATQAAHHGTNKAPSLTFPRRGIVCMQYQSAQESESEAGIKQWQRPRRSLKIRTLTLSHGSPSRPTPHQRLTPSPGRRTRRVPRRAPSSSPPALWAAAAPRSAAPRASPVAARRAGRRTCPTSASQGGSARPCPRRTARARARSGPSSASAGGCSAG</sequence>
<feature type="compositionally biased region" description="Low complexity" evidence="1">
    <location>
        <begin position="125"/>
        <end position="153"/>
    </location>
</feature>
<dbReference type="AlphaFoldDB" id="A0A2G8S585"/>
<gene>
    <name evidence="2" type="ORF">GSI_08996</name>
</gene>
<protein>
    <submittedName>
        <fullName evidence="2">Uncharacterized protein</fullName>
    </submittedName>
</protein>
<accession>A0A2G8S585</accession>
<feature type="compositionally biased region" description="Low complexity" evidence="1">
    <location>
        <begin position="183"/>
        <end position="197"/>
    </location>
</feature>
<comment type="caution">
    <text evidence="2">The sequence shown here is derived from an EMBL/GenBank/DDBJ whole genome shotgun (WGS) entry which is preliminary data.</text>
</comment>
<reference evidence="2 3" key="1">
    <citation type="journal article" date="2015" name="Sci. Rep.">
        <title>Chromosome-level genome map provides insights into diverse defense mechanisms in the medicinal fungus Ganoderma sinense.</title>
        <authorList>
            <person name="Zhu Y."/>
            <person name="Xu J."/>
            <person name="Sun C."/>
            <person name="Zhou S."/>
            <person name="Xu H."/>
            <person name="Nelson D.R."/>
            <person name="Qian J."/>
            <person name="Song J."/>
            <person name="Luo H."/>
            <person name="Xiang L."/>
            <person name="Li Y."/>
            <person name="Xu Z."/>
            <person name="Ji A."/>
            <person name="Wang L."/>
            <person name="Lu S."/>
            <person name="Hayward A."/>
            <person name="Sun W."/>
            <person name="Li X."/>
            <person name="Schwartz D.C."/>
            <person name="Wang Y."/>
            <person name="Chen S."/>
        </authorList>
    </citation>
    <scope>NUCLEOTIDE SEQUENCE [LARGE SCALE GENOMIC DNA]</scope>
    <source>
        <strain evidence="2 3">ZZ0214-1</strain>
    </source>
</reference>
<proteinExistence type="predicted"/>